<dbReference type="Gene3D" id="3.40.80.10">
    <property type="entry name" value="Peptidoglycan recognition protein-like"/>
    <property type="match status" value="1"/>
</dbReference>
<evidence type="ECO:0000259" key="3">
    <source>
        <dbReference type="SMART" id="SM00644"/>
    </source>
</evidence>
<dbReference type="AlphaFoldDB" id="A0A518ERY3"/>
<proteinExistence type="inferred from homology"/>
<dbReference type="GO" id="GO:0009253">
    <property type="term" value="P:peptidoglycan catabolic process"/>
    <property type="evidence" value="ECO:0007669"/>
    <property type="project" value="InterPro"/>
</dbReference>
<dbReference type="CDD" id="cd06583">
    <property type="entry name" value="PGRP"/>
    <property type="match status" value="1"/>
</dbReference>
<feature type="domain" description="Peptidoglycan recognition protein family" evidence="4">
    <location>
        <begin position="194"/>
        <end position="340"/>
    </location>
</feature>
<evidence type="ECO:0000256" key="1">
    <source>
        <dbReference type="ARBA" id="ARBA00007553"/>
    </source>
</evidence>
<dbReference type="EMBL" id="CP036434">
    <property type="protein sequence ID" value="QDV06832.1"/>
    <property type="molecule type" value="Genomic_DNA"/>
</dbReference>
<keyword evidence="6" id="KW-1185">Reference proteome</keyword>
<accession>A0A518ERY3</accession>
<comment type="similarity">
    <text evidence="1">Belongs to the N-acetylmuramoyl-L-alanine amidase 2 family.</text>
</comment>
<dbReference type="InterPro" id="IPR036505">
    <property type="entry name" value="Amidase/PGRP_sf"/>
</dbReference>
<organism evidence="5 6">
    <name type="scientific">Saltatorellus ferox</name>
    <dbReference type="NCBI Taxonomy" id="2528018"/>
    <lineage>
        <taxon>Bacteria</taxon>
        <taxon>Pseudomonadati</taxon>
        <taxon>Planctomycetota</taxon>
        <taxon>Planctomycetia</taxon>
        <taxon>Planctomycetia incertae sedis</taxon>
        <taxon>Saltatorellus</taxon>
    </lineage>
</organism>
<dbReference type="SMART" id="SM00644">
    <property type="entry name" value="Ami_2"/>
    <property type="match status" value="1"/>
</dbReference>
<evidence type="ECO:0000256" key="2">
    <source>
        <dbReference type="SAM" id="MobiDB-lite"/>
    </source>
</evidence>
<gene>
    <name evidence="5" type="ORF">Poly30_23480</name>
</gene>
<dbReference type="PANTHER" id="PTHR11022">
    <property type="entry name" value="PEPTIDOGLYCAN RECOGNITION PROTEIN"/>
    <property type="match status" value="1"/>
</dbReference>
<reference evidence="5 6" key="1">
    <citation type="submission" date="2019-02" db="EMBL/GenBank/DDBJ databases">
        <title>Deep-cultivation of Planctomycetes and their phenomic and genomic characterization uncovers novel biology.</title>
        <authorList>
            <person name="Wiegand S."/>
            <person name="Jogler M."/>
            <person name="Boedeker C."/>
            <person name="Pinto D."/>
            <person name="Vollmers J."/>
            <person name="Rivas-Marin E."/>
            <person name="Kohn T."/>
            <person name="Peeters S.H."/>
            <person name="Heuer A."/>
            <person name="Rast P."/>
            <person name="Oberbeckmann S."/>
            <person name="Bunk B."/>
            <person name="Jeske O."/>
            <person name="Meyerdierks A."/>
            <person name="Storesund J.E."/>
            <person name="Kallscheuer N."/>
            <person name="Luecker S."/>
            <person name="Lage O.M."/>
            <person name="Pohl T."/>
            <person name="Merkel B.J."/>
            <person name="Hornburger P."/>
            <person name="Mueller R.-W."/>
            <person name="Bruemmer F."/>
            <person name="Labrenz M."/>
            <person name="Spormann A.M."/>
            <person name="Op den Camp H."/>
            <person name="Overmann J."/>
            <person name="Amann R."/>
            <person name="Jetten M.S.M."/>
            <person name="Mascher T."/>
            <person name="Medema M.H."/>
            <person name="Devos D.P."/>
            <person name="Kaster A.-K."/>
            <person name="Ovreas L."/>
            <person name="Rohde M."/>
            <person name="Galperin M.Y."/>
            <person name="Jogler C."/>
        </authorList>
    </citation>
    <scope>NUCLEOTIDE SEQUENCE [LARGE SCALE GENOMIC DNA]</scope>
    <source>
        <strain evidence="5 6">Poly30</strain>
    </source>
</reference>
<dbReference type="InterPro" id="IPR015510">
    <property type="entry name" value="PGRP"/>
</dbReference>
<dbReference type="InterPro" id="IPR002502">
    <property type="entry name" value="Amidase_domain"/>
</dbReference>
<evidence type="ECO:0000259" key="4">
    <source>
        <dbReference type="SMART" id="SM00701"/>
    </source>
</evidence>
<dbReference type="GO" id="GO:0008270">
    <property type="term" value="F:zinc ion binding"/>
    <property type="evidence" value="ECO:0007669"/>
    <property type="project" value="InterPro"/>
</dbReference>
<dbReference type="Proteomes" id="UP000320390">
    <property type="component" value="Chromosome"/>
</dbReference>
<sequence length="356" mass="39154">MLRASRAGDVPSDGLGIETRVSRWRTWIQISCCVFLLHIVLPGCATRPRSSAAPVRGTESQPSSTSSTYRGPSRAPEWSTQPHSWGKLDSIERWLRESDEGGYWQVEGVLQLAEGQLRFAQEGARGAGSTSQDLVAFRRDSALGGFQAAMEAPDATGEQIARAKRGIVTARGILRGVQGPSEASADLTPAVPIGGLVPRSAWSASRADAGNMKPSTGRWNWITVHHSVFAPATGQLSDSLDVVRRIQRQHVDAEDYADIGYHFLIDREGRVIEGRLLKWQGAHAGDSSKNRGNVGICLLGNFEEEHPSRKALASLDKLVLELQRKLRIPRKNVRPHSAWKETKCPGKNLMPWFTRR</sequence>
<dbReference type="SUPFAM" id="SSF55846">
    <property type="entry name" value="N-acetylmuramoyl-L-alanine amidase-like"/>
    <property type="match status" value="1"/>
</dbReference>
<dbReference type="GO" id="GO:0008745">
    <property type="term" value="F:N-acetylmuramoyl-L-alanine amidase activity"/>
    <property type="evidence" value="ECO:0007669"/>
    <property type="project" value="InterPro"/>
</dbReference>
<dbReference type="PANTHER" id="PTHR11022:SF41">
    <property type="entry name" value="PEPTIDOGLYCAN-RECOGNITION PROTEIN LC-RELATED"/>
    <property type="match status" value="1"/>
</dbReference>
<feature type="domain" description="N-acetylmuramoyl-L-alanine amidase" evidence="3">
    <location>
        <begin position="207"/>
        <end position="346"/>
    </location>
</feature>
<protein>
    <submittedName>
        <fullName evidence="5">N-acetylmuramoyl-L-alanine amidase</fullName>
    </submittedName>
</protein>
<dbReference type="SMART" id="SM00701">
    <property type="entry name" value="PGRP"/>
    <property type="match status" value="1"/>
</dbReference>
<evidence type="ECO:0000313" key="5">
    <source>
        <dbReference type="EMBL" id="QDV06832.1"/>
    </source>
</evidence>
<dbReference type="InterPro" id="IPR006619">
    <property type="entry name" value="PGRP_domain_met/bac"/>
</dbReference>
<dbReference type="Pfam" id="PF01510">
    <property type="entry name" value="Amidase_2"/>
    <property type="match status" value="1"/>
</dbReference>
<evidence type="ECO:0000313" key="6">
    <source>
        <dbReference type="Proteomes" id="UP000320390"/>
    </source>
</evidence>
<name>A0A518ERY3_9BACT</name>
<feature type="region of interest" description="Disordered" evidence="2">
    <location>
        <begin position="47"/>
        <end position="83"/>
    </location>
</feature>
<dbReference type="RefSeq" id="WP_145197344.1">
    <property type="nucleotide sequence ID" value="NZ_CP036434.1"/>
</dbReference>
<feature type="compositionally biased region" description="Polar residues" evidence="2">
    <location>
        <begin position="58"/>
        <end position="70"/>
    </location>
</feature>
<dbReference type="OrthoDB" id="9811296at2"/>